<comment type="similarity">
    <text evidence="12">Belongs to the GPI family.</text>
</comment>
<dbReference type="STRING" id="1539051.AL01_06115"/>
<dbReference type="PRINTS" id="PR00662">
    <property type="entry name" value="G6PISOMERASE"/>
</dbReference>
<dbReference type="AlphaFoldDB" id="A0A1S8GPP4"/>
<name>A0A1S8GPP4_9PROT</name>
<dbReference type="InterPro" id="IPR001672">
    <property type="entry name" value="G6P_Isomerase"/>
</dbReference>
<dbReference type="InterPro" id="IPR004732">
    <property type="entry name" value="Transaldolase_2"/>
</dbReference>
<evidence type="ECO:0000256" key="6">
    <source>
        <dbReference type="ARBA" id="ARBA00022490"/>
    </source>
</evidence>
<dbReference type="PROSITE" id="PS01054">
    <property type="entry name" value="TRANSALDOLASE_1"/>
    <property type="match status" value="1"/>
</dbReference>
<dbReference type="OrthoDB" id="140919at2"/>
<dbReference type="RefSeq" id="WP_077396536.1">
    <property type="nucleotide sequence ID" value="NZ_JATM01000003.1"/>
</dbReference>
<keyword evidence="12" id="KW-0312">Gluconeogenesis</keyword>
<comment type="pathway">
    <text evidence="3 11">Carbohydrate degradation; pentose phosphate pathway; D-glyceraldehyde 3-phosphate and beta-D-fructose 6-phosphate from D-ribose 5-phosphate and D-xylulose 5-phosphate (non-oxidative stage): step 2/3.</text>
</comment>
<comment type="caution">
    <text evidence="13">The sequence shown here is derived from an EMBL/GenBank/DDBJ whole genome shotgun (WGS) entry which is preliminary data.</text>
</comment>
<dbReference type="GO" id="GO:0004801">
    <property type="term" value="F:transaldolase activity"/>
    <property type="evidence" value="ECO:0007669"/>
    <property type="project" value="UniProtKB-UniRule"/>
</dbReference>
<dbReference type="CDD" id="cd05015">
    <property type="entry name" value="SIS_PGI_1"/>
    <property type="match status" value="1"/>
</dbReference>
<dbReference type="NCBIfam" id="TIGR00876">
    <property type="entry name" value="tal_mycobact"/>
    <property type="match status" value="1"/>
</dbReference>
<dbReference type="GO" id="GO:0097367">
    <property type="term" value="F:carbohydrate derivative binding"/>
    <property type="evidence" value="ECO:0007669"/>
    <property type="project" value="InterPro"/>
</dbReference>
<dbReference type="GO" id="GO:0006096">
    <property type="term" value="P:glycolytic process"/>
    <property type="evidence" value="ECO:0007669"/>
    <property type="project" value="UniProtKB-UniPathway"/>
</dbReference>
<dbReference type="PROSITE" id="PS51463">
    <property type="entry name" value="P_GLUCOSE_ISOMERASE_3"/>
    <property type="match status" value="1"/>
</dbReference>
<evidence type="ECO:0000256" key="2">
    <source>
        <dbReference type="ARBA" id="ARBA00004496"/>
    </source>
</evidence>
<evidence type="ECO:0000256" key="11">
    <source>
        <dbReference type="HAMAP-Rule" id="MF_00493"/>
    </source>
</evidence>
<dbReference type="UniPathway" id="UPA00115">
    <property type="reaction ID" value="UER00414"/>
</dbReference>
<dbReference type="InterPro" id="IPR046348">
    <property type="entry name" value="SIS_dom_sf"/>
</dbReference>
<comment type="subcellular location">
    <subcellularLocation>
        <location evidence="2 11">Cytoplasm</location>
    </subcellularLocation>
</comment>
<dbReference type="Pfam" id="PF00923">
    <property type="entry name" value="TAL_FSA"/>
    <property type="match status" value="1"/>
</dbReference>
<evidence type="ECO:0000256" key="7">
    <source>
        <dbReference type="ARBA" id="ARBA00022679"/>
    </source>
</evidence>
<evidence type="ECO:0000256" key="3">
    <source>
        <dbReference type="ARBA" id="ARBA00004857"/>
    </source>
</evidence>
<dbReference type="InterPro" id="IPR018225">
    <property type="entry name" value="Transaldolase_AS"/>
</dbReference>
<evidence type="ECO:0000256" key="1">
    <source>
        <dbReference type="ARBA" id="ARBA00003518"/>
    </source>
</evidence>
<dbReference type="GO" id="GO:0006094">
    <property type="term" value="P:gluconeogenesis"/>
    <property type="evidence" value="ECO:0007669"/>
    <property type="project" value="UniProtKB-KW"/>
</dbReference>
<comment type="function">
    <text evidence="1 11">Transaldolase is important for the balance of metabolites in the pentose-phosphate pathway.</text>
</comment>
<evidence type="ECO:0000256" key="8">
    <source>
        <dbReference type="ARBA" id="ARBA00023126"/>
    </source>
</evidence>
<sequence>MEGTLPETPLTGLARHGQSIWLDFIRRDFVEDGRLAAMVKEDALKGVTSNPAIFEQAIGHGAEYEEAVQALLETGSLTAGELYEALAVEDIRQACQVLRPVFDETGGRDGYVSLEVSPYLAHDAKRSLEEARRLWQQVDHPNVMIKIPATEEAIPAIEQAIAEGINVNVTLLFAIGMYEKVLEAYLKGLETRVKAGLPVGHIGSVASFFVSRIDGRIDARIDRRIAAEDPESEALQALRGKVAIANARMAYQHYLSVIASPRWQALAAKGAQTQRLLWASTSTKDKAYRDVLYVEELIGADTVNTLPPRTLEAFRDHGVPEGRLAQNVEAARKILLEAERLGLDLDGVATTLLEEGVAAFEVAFDGLLGAVAARREAVLGERLMRVSLALSGELENAVVAAGKSWSQDGKVRRIWERDASVWTNGPESKWLGWLDVVKNGRAALETYEALGREVKERGYSDVLLLAMGGSSLGPEVLEETFGRVAGGPKLHVLDSTDPQQVASFRKAIDPAKTLFIVSSKSGSTLEPNILFAYFWDQAEKALGRSPSEHFVAVTDPGSSLETLAKERGFAHIFHGNPEIGGRYSVLSAFGLAPAAAAGYDVRSLLDSTQLMIEACDASVPPVTNPGVNLGLALGVAATSFRRDKVTFVASQKIASLGAWLEQLLAESTGKNGTGLIPIDGEPLGTPEVYGDDRVFVELRLGHEPVNPGLKALREAGHPVVTLHLDDVSQIVQAFFVFEFATAVAGSVLGIDPFDQPDVEFSKVETRKLTKAYAETGHLPEETPFAKDGDLAFYADERNREALGNGSAETILKAHFDRVGKNDYIGLLAYIERNKAHIAWEQTVRTELRDQLHVATAAQFGPRFLHSTGQAYKGGPNSGVFLQVTADDAADLPIPGHAYSFGVVKAAQARGDFDVLAARGRRALRVHIAGPLHAGLDRLAQLVTDILKGA</sequence>
<evidence type="ECO:0000256" key="4">
    <source>
        <dbReference type="ARBA" id="ARBA00008426"/>
    </source>
</evidence>
<evidence type="ECO:0000256" key="9">
    <source>
        <dbReference type="ARBA" id="ARBA00023270"/>
    </source>
</evidence>
<proteinExistence type="inferred from homology"/>
<dbReference type="SUPFAM" id="SSF53697">
    <property type="entry name" value="SIS domain"/>
    <property type="match status" value="1"/>
</dbReference>
<dbReference type="Gene3D" id="3.20.20.70">
    <property type="entry name" value="Aldolase class I"/>
    <property type="match status" value="1"/>
</dbReference>
<dbReference type="Pfam" id="PF00342">
    <property type="entry name" value="PGI"/>
    <property type="match status" value="1"/>
</dbReference>
<keyword evidence="14" id="KW-1185">Reference proteome</keyword>
<dbReference type="NCBIfam" id="NF002881">
    <property type="entry name" value="PRK03343.1"/>
    <property type="match status" value="1"/>
</dbReference>
<evidence type="ECO:0000256" key="12">
    <source>
        <dbReference type="RuleBase" id="RU000612"/>
    </source>
</evidence>
<keyword evidence="12" id="KW-0324">Glycolysis</keyword>
<evidence type="ECO:0000256" key="10">
    <source>
        <dbReference type="ARBA" id="ARBA00048810"/>
    </source>
</evidence>
<keyword evidence="7 11" id="KW-0808">Transferase</keyword>
<evidence type="ECO:0000313" key="13">
    <source>
        <dbReference type="EMBL" id="OOL18368.1"/>
    </source>
</evidence>
<dbReference type="CDD" id="cd00955">
    <property type="entry name" value="Transaldolase_like"/>
    <property type="match status" value="1"/>
</dbReference>
<dbReference type="PANTHER" id="PTHR10683">
    <property type="entry name" value="TRANSALDOLASE"/>
    <property type="match status" value="1"/>
</dbReference>
<comment type="pathway">
    <text evidence="12">Carbohydrate degradation; glycolysis; D-glyceraldehyde 3-phosphate and glycerone phosphate from D-glucose: step 2/4.</text>
</comment>
<dbReference type="Gene3D" id="3.40.50.10490">
    <property type="entry name" value="Glucose-6-phosphate isomerase like protein, domain 1"/>
    <property type="match status" value="3"/>
</dbReference>
<dbReference type="GO" id="GO:0005737">
    <property type="term" value="C:cytoplasm"/>
    <property type="evidence" value="ECO:0007669"/>
    <property type="project" value="UniProtKB-SubCell"/>
</dbReference>
<keyword evidence="6 11" id="KW-0963">Cytoplasm</keyword>
<comment type="catalytic activity">
    <reaction evidence="10 11">
        <text>D-sedoheptulose 7-phosphate + D-glyceraldehyde 3-phosphate = D-erythrose 4-phosphate + beta-D-fructose 6-phosphate</text>
        <dbReference type="Rhea" id="RHEA:17053"/>
        <dbReference type="ChEBI" id="CHEBI:16897"/>
        <dbReference type="ChEBI" id="CHEBI:57483"/>
        <dbReference type="ChEBI" id="CHEBI:57634"/>
        <dbReference type="ChEBI" id="CHEBI:59776"/>
        <dbReference type="EC" id="2.2.1.2"/>
    </reaction>
</comment>
<dbReference type="HAMAP" id="MF_00493">
    <property type="entry name" value="Transaldolase_2"/>
    <property type="match status" value="1"/>
</dbReference>
<dbReference type="EMBL" id="JATM01000003">
    <property type="protein sequence ID" value="OOL18368.1"/>
    <property type="molecule type" value="Genomic_DNA"/>
</dbReference>
<reference evidence="13 14" key="1">
    <citation type="journal article" date="2016" name="PLoS ONE">
        <title>Whole-Genome Sequence Analysis of Bombella intestini LMG 28161T, a Novel Acetic Acid Bacterium Isolated from the Crop of a Red-Tailed Bumble Bee, Bombus lapidarius.</title>
        <authorList>
            <person name="Li L."/>
            <person name="Illeghems K."/>
            <person name="Van Kerrebroeck S."/>
            <person name="Borremans W."/>
            <person name="Cleenwerck I."/>
            <person name="Smagghe G."/>
            <person name="De Vuyst L."/>
            <person name="Vandamme P."/>
        </authorList>
    </citation>
    <scope>NUCLEOTIDE SEQUENCE [LARGE SCALE GENOMIC DNA]</scope>
    <source>
        <strain evidence="13 14">R-52487</strain>
    </source>
</reference>
<dbReference type="NCBIfam" id="NF007080">
    <property type="entry name" value="PRK09533.1"/>
    <property type="match status" value="1"/>
</dbReference>
<dbReference type="EC" id="2.2.1.2" evidence="5 11"/>
<dbReference type="InterPro" id="IPR035476">
    <property type="entry name" value="SIS_PGI_1"/>
</dbReference>
<gene>
    <name evidence="11" type="primary">tal</name>
    <name evidence="13" type="ORF">AL01_06115</name>
</gene>
<dbReference type="GO" id="GO:0006098">
    <property type="term" value="P:pentose-phosphate shunt"/>
    <property type="evidence" value="ECO:0007669"/>
    <property type="project" value="UniProtKB-UniRule"/>
</dbReference>
<protein>
    <recommendedName>
        <fullName evidence="5 11">Transaldolase</fullName>
        <ecNumber evidence="5 11">2.2.1.2</ecNumber>
    </recommendedName>
</protein>
<comment type="catalytic activity">
    <reaction evidence="12">
        <text>alpha-D-glucose 6-phosphate = beta-D-fructose 6-phosphate</text>
        <dbReference type="Rhea" id="RHEA:11816"/>
        <dbReference type="ChEBI" id="CHEBI:57634"/>
        <dbReference type="ChEBI" id="CHEBI:58225"/>
        <dbReference type="EC" id="5.3.1.9"/>
    </reaction>
</comment>
<dbReference type="SUPFAM" id="SSF51569">
    <property type="entry name" value="Aldolase"/>
    <property type="match status" value="1"/>
</dbReference>
<dbReference type="InterPro" id="IPR013785">
    <property type="entry name" value="Aldolase_TIM"/>
</dbReference>
<evidence type="ECO:0000256" key="5">
    <source>
        <dbReference type="ARBA" id="ARBA00013151"/>
    </source>
</evidence>
<feature type="active site" description="Schiff-base intermediate with substrate" evidence="11">
    <location>
        <position position="146"/>
    </location>
</feature>
<keyword evidence="12 13" id="KW-0413">Isomerase</keyword>
<dbReference type="InterPro" id="IPR001585">
    <property type="entry name" value="TAL/FSA"/>
</dbReference>
<keyword evidence="8 11" id="KW-0570">Pentose shunt</keyword>
<dbReference type="UniPathway" id="UPA00109">
    <property type="reaction ID" value="UER00181"/>
</dbReference>
<organism evidence="13 14">
    <name type="scientific">Bombella intestini</name>
    <dbReference type="NCBI Taxonomy" id="1539051"/>
    <lineage>
        <taxon>Bacteria</taxon>
        <taxon>Pseudomonadati</taxon>
        <taxon>Pseudomonadota</taxon>
        <taxon>Alphaproteobacteria</taxon>
        <taxon>Acetobacterales</taxon>
        <taxon>Acetobacteraceae</taxon>
        <taxon>Bombella</taxon>
    </lineage>
</organism>
<dbReference type="Proteomes" id="UP000200980">
    <property type="component" value="Unassembled WGS sequence"/>
</dbReference>
<comment type="similarity">
    <text evidence="4 11">Belongs to the transaldolase family. Type 2 subfamily.</text>
</comment>
<dbReference type="GO" id="GO:0004347">
    <property type="term" value="F:glucose-6-phosphate isomerase activity"/>
    <property type="evidence" value="ECO:0007669"/>
    <property type="project" value="UniProtKB-EC"/>
</dbReference>
<dbReference type="PANTHER" id="PTHR10683:SF31">
    <property type="entry name" value="TRANSALDOLASE"/>
    <property type="match status" value="1"/>
</dbReference>
<accession>A0A1S8GPP4</accession>
<evidence type="ECO:0000313" key="14">
    <source>
        <dbReference type="Proteomes" id="UP000200980"/>
    </source>
</evidence>
<keyword evidence="9 11" id="KW-0704">Schiff base</keyword>